<dbReference type="PANTHER" id="PTHR34214:SF3">
    <property type="entry name" value="PROTEIN CONSERVED IN THE GREEN LINEAGE AND DIATOMS 27, CHLOROPLASTIC"/>
    <property type="match status" value="1"/>
</dbReference>
<proteinExistence type="predicted"/>
<dbReference type="Proteomes" id="UP000718564">
    <property type="component" value="Unassembled WGS sequence"/>
</dbReference>
<evidence type="ECO:0000313" key="3">
    <source>
        <dbReference type="Proteomes" id="UP000718564"/>
    </source>
</evidence>
<keyword evidence="1" id="KW-1133">Transmembrane helix</keyword>
<feature type="transmembrane region" description="Helical" evidence="1">
    <location>
        <begin position="72"/>
        <end position="93"/>
    </location>
</feature>
<sequence length="166" mass="19000">MIKSSVSNCPVPTEQQPLNEYEELKSSWLFRDCTLNLREYIAKIAWIWGIWWLVAFPVAAASFSPYKQTAQFILGSLAGASVGVVLVLVRLYLGWSYIRDRLMSPIIFYEESGWYDGQTWMKPEEVVTRDRLVVSYSIKPIISRLQMTFAGLAVLFVAGTIVWHLV</sequence>
<name>A0ABX1P2M2_9CYAN</name>
<dbReference type="RefSeq" id="WP_169153847.1">
    <property type="nucleotide sequence ID" value="NZ_CAWPJE010000338.1"/>
</dbReference>
<dbReference type="Pfam" id="PF06799">
    <property type="entry name" value="CGLD27-like"/>
    <property type="match status" value="1"/>
</dbReference>
<organism evidence="2 3">
    <name type="scientific">Brasilonema bromeliae SPC951</name>
    <dbReference type="NCBI Taxonomy" id="385972"/>
    <lineage>
        <taxon>Bacteria</taxon>
        <taxon>Bacillati</taxon>
        <taxon>Cyanobacteriota</taxon>
        <taxon>Cyanophyceae</taxon>
        <taxon>Nostocales</taxon>
        <taxon>Scytonemataceae</taxon>
        <taxon>Brasilonema</taxon>
        <taxon>Bromeliae group (in: Brasilonema)</taxon>
    </lineage>
</organism>
<dbReference type="EMBL" id="QMEB01000015">
    <property type="protein sequence ID" value="NMG18559.1"/>
    <property type="molecule type" value="Genomic_DNA"/>
</dbReference>
<keyword evidence="3" id="KW-1185">Reference proteome</keyword>
<gene>
    <name evidence="2" type="ORF">DP116_03495</name>
</gene>
<keyword evidence="1" id="KW-0812">Transmembrane</keyword>
<reference evidence="2 3" key="1">
    <citation type="submission" date="2018-06" db="EMBL/GenBank/DDBJ databases">
        <title>Comparative genomics of Brasilonema spp. strains.</title>
        <authorList>
            <person name="Alvarenga D.O."/>
            <person name="Fiore M.F."/>
            <person name="Varani A.M."/>
        </authorList>
    </citation>
    <scope>NUCLEOTIDE SEQUENCE [LARGE SCALE GENOMIC DNA]</scope>
    <source>
        <strain evidence="2 3">SPC951</strain>
    </source>
</reference>
<evidence type="ECO:0000313" key="2">
    <source>
        <dbReference type="EMBL" id="NMG18559.1"/>
    </source>
</evidence>
<keyword evidence="1" id="KW-0472">Membrane</keyword>
<dbReference type="InterPro" id="IPR009631">
    <property type="entry name" value="CGLD27-like"/>
</dbReference>
<feature type="transmembrane region" description="Helical" evidence="1">
    <location>
        <begin position="145"/>
        <end position="165"/>
    </location>
</feature>
<protein>
    <submittedName>
        <fullName evidence="2">DUF1230 domain-containing protein</fullName>
    </submittedName>
</protein>
<dbReference type="PANTHER" id="PTHR34214">
    <property type="match status" value="1"/>
</dbReference>
<comment type="caution">
    <text evidence="2">The sequence shown here is derived from an EMBL/GenBank/DDBJ whole genome shotgun (WGS) entry which is preliminary data.</text>
</comment>
<feature type="transmembrane region" description="Helical" evidence="1">
    <location>
        <begin position="45"/>
        <end position="66"/>
    </location>
</feature>
<evidence type="ECO:0000256" key="1">
    <source>
        <dbReference type="SAM" id="Phobius"/>
    </source>
</evidence>
<accession>A0ABX1P2M2</accession>